<dbReference type="EMBL" id="NQVE01000143">
    <property type="protein sequence ID" value="RAL44446.1"/>
    <property type="molecule type" value="Genomic_DNA"/>
</dbReference>
<evidence type="ECO:0000313" key="3">
    <source>
        <dbReference type="EMBL" id="RAL44446.1"/>
    </source>
</evidence>
<accession>A0A328DG23</accession>
<name>A0A328DG23_9ASTE</name>
<dbReference type="PANTHER" id="PTHR47016:SF4">
    <property type="entry name" value="ATP-DEPENDENT CLP PROTEASE ATP-BINDING SUBUNIT CLPT2, CHLOROPLASTIC-LIKE"/>
    <property type="match status" value="1"/>
</dbReference>
<comment type="caution">
    <text evidence="3">The sequence shown here is derived from an EMBL/GenBank/DDBJ whole genome shotgun (WGS) entry which is preliminary data.</text>
</comment>
<dbReference type="InterPro" id="IPR004176">
    <property type="entry name" value="Clp_R_N"/>
</dbReference>
<dbReference type="Gene3D" id="1.10.1780.10">
    <property type="entry name" value="Clp, N-terminal domain"/>
    <property type="match status" value="1"/>
</dbReference>
<keyword evidence="1" id="KW-0677">Repeat</keyword>
<organism evidence="3 4">
    <name type="scientific">Cuscuta australis</name>
    <dbReference type="NCBI Taxonomy" id="267555"/>
    <lineage>
        <taxon>Eukaryota</taxon>
        <taxon>Viridiplantae</taxon>
        <taxon>Streptophyta</taxon>
        <taxon>Embryophyta</taxon>
        <taxon>Tracheophyta</taxon>
        <taxon>Spermatophyta</taxon>
        <taxon>Magnoliopsida</taxon>
        <taxon>eudicotyledons</taxon>
        <taxon>Gunneridae</taxon>
        <taxon>Pentapetalae</taxon>
        <taxon>asterids</taxon>
        <taxon>lamiids</taxon>
        <taxon>Solanales</taxon>
        <taxon>Convolvulaceae</taxon>
        <taxon>Cuscuteae</taxon>
        <taxon>Cuscuta</taxon>
        <taxon>Cuscuta subgen. Grammica</taxon>
        <taxon>Cuscuta sect. Cleistogrammica</taxon>
    </lineage>
</organism>
<reference evidence="3 4" key="1">
    <citation type="submission" date="2018-06" db="EMBL/GenBank/DDBJ databases">
        <title>The Genome of Cuscuta australis (Dodder) Provides Insight into the Evolution of Plant Parasitism.</title>
        <authorList>
            <person name="Liu H."/>
        </authorList>
    </citation>
    <scope>NUCLEOTIDE SEQUENCE [LARGE SCALE GENOMIC DNA]</scope>
    <source>
        <strain evidence="4">cv. Yunnan</strain>
        <tissue evidence="3">Vines</tissue>
    </source>
</reference>
<keyword evidence="4" id="KW-1185">Reference proteome</keyword>
<dbReference type="SUPFAM" id="SSF81923">
    <property type="entry name" value="Double Clp-N motif"/>
    <property type="match status" value="1"/>
</dbReference>
<gene>
    <name evidence="3" type="ORF">DM860_011723</name>
</gene>
<dbReference type="Proteomes" id="UP000249390">
    <property type="component" value="Unassembled WGS sequence"/>
</dbReference>
<protein>
    <recommendedName>
        <fullName evidence="2">Clp R domain-containing protein</fullName>
    </recommendedName>
</protein>
<sequence>MAAHCVSIATAATAGIYEFRRSKSVKLAAEVLNFPWNGDPIRIPLQSTSFGPFLPKRSLIKASVSISLPSSNADGAVSPKNLPDRRWSSKAIKSFAMSELEARKLKYATTGTAALLMGILIEGTSFASKYLWAIGITLLKVREETIKVCGKASYYTSCPEHPPLTEDAEKALDWALSNEAKTGGDGEITTTHLLLGIWLQEGSPGHKIMASLGFNNGKAQELKDLISKPGFNED</sequence>
<evidence type="ECO:0000256" key="1">
    <source>
        <dbReference type="PROSITE-ProRule" id="PRU01251"/>
    </source>
</evidence>
<proteinExistence type="predicted"/>
<dbReference type="Pfam" id="PF02861">
    <property type="entry name" value="Clp_N"/>
    <property type="match status" value="1"/>
</dbReference>
<feature type="domain" description="Clp R" evidence="2">
    <location>
        <begin position="83"/>
        <end position="229"/>
    </location>
</feature>
<dbReference type="AlphaFoldDB" id="A0A328DG23"/>
<dbReference type="InterPro" id="IPR036628">
    <property type="entry name" value="Clp_N_dom_sf"/>
</dbReference>
<dbReference type="InterPro" id="IPR044217">
    <property type="entry name" value="CLPT1/2"/>
</dbReference>
<dbReference type="PROSITE" id="PS51903">
    <property type="entry name" value="CLP_R"/>
    <property type="match status" value="1"/>
</dbReference>
<evidence type="ECO:0000259" key="2">
    <source>
        <dbReference type="PROSITE" id="PS51903"/>
    </source>
</evidence>
<dbReference type="PANTHER" id="PTHR47016">
    <property type="entry name" value="ATP-DEPENDENT CLP PROTEASE ATP-BINDING SUBUNIT CLPT1, CHLOROPLASTIC"/>
    <property type="match status" value="1"/>
</dbReference>
<evidence type="ECO:0000313" key="4">
    <source>
        <dbReference type="Proteomes" id="UP000249390"/>
    </source>
</evidence>